<organism evidence="2 3">
    <name type="scientific">Ensete ventricosum</name>
    <name type="common">Abyssinian banana</name>
    <name type="synonym">Musa ensete</name>
    <dbReference type="NCBI Taxonomy" id="4639"/>
    <lineage>
        <taxon>Eukaryota</taxon>
        <taxon>Viridiplantae</taxon>
        <taxon>Streptophyta</taxon>
        <taxon>Embryophyta</taxon>
        <taxon>Tracheophyta</taxon>
        <taxon>Spermatophyta</taxon>
        <taxon>Magnoliopsida</taxon>
        <taxon>Liliopsida</taxon>
        <taxon>Zingiberales</taxon>
        <taxon>Musaceae</taxon>
        <taxon>Ensete</taxon>
    </lineage>
</organism>
<name>A0A426X1L6_ENSVE</name>
<dbReference type="EMBL" id="AMZH03029221">
    <property type="protein sequence ID" value="RRT33367.1"/>
    <property type="molecule type" value="Genomic_DNA"/>
</dbReference>
<dbReference type="Proteomes" id="UP000287651">
    <property type="component" value="Unassembled WGS sequence"/>
</dbReference>
<evidence type="ECO:0000313" key="3">
    <source>
        <dbReference type="Proteomes" id="UP000287651"/>
    </source>
</evidence>
<comment type="caution">
    <text evidence="2">The sequence shown here is derived from an EMBL/GenBank/DDBJ whole genome shotgun (WGS) entry which is preliminary data.</text>
</comment>
<reference evidence="2 3" key="1">
    <citation type="journal article" date="2014" name="Agronomy (Basel)">
        <title>A Draft Genome Sequence for Ensete ventricosum, the Drought-Tolerant Tree Against Hunger.</title>
        <authorList>
            <person name="Harrison J."/>
            <person name="Moore K.A."/>
            <person name="Paszkiewicz K."/>
            <person name="Jones T."/>
            <person name="Grant M."/>
            <person name="Ambacheew D."/>
            <person name="Muzemil S."/>
            <person name="Studholme D.J."/>
        </authorList>
    </citation>
    <scope>NUCLEOTIDE SEQUENCE [LARGE SCALE GENOMIC DNA]</scope>
</reference>
<evidence type="ECO:0000256" key="1">
    <source>
        <dbReference type="SAM" id="MobiDB-lite"/>
    </source>
</evidence>
<sequence>MNGCEEEEEEVEVEEEAEMSLAFEKLKYKAHLNGLSQSPLYRIAPTSMIVIVPQVLEIAKRRCTPRAHMPTPFNGNPLPTHLPPSSSLSSLFPSRHTFSPSSPQRMKKMLAW</sequence>
<gene>
    <name evidence="2" type="ORF">B296_00048437</name>
</gene>
<accession>A0A426X1L6</accession>
<proteinExistence type="predicted"/>
<evidence type="ECO:0000313" key="2">
    <source>
        <dbReference type="EMBL" id="RRT33367.1"/>
    </source>
</evidence>
<protein>
    <submittedName>
        <fullName evidence="2">Uncharacterized protein</fullName>
    </submittedName>
</protein>
<dbReference type="AlphaFoldDB" id="A0A426X1L6"/>
<feature type="region of interest" description="Disordered" evidence="1">
    <location>
        <begin position="67"/>
        <end position="104"/>
    </location>
</feature>
<feature type="compositionally biased region" description="Low complexity" evidence="1">
    <location>
        <begin position="77"/>
        <end position="94"/>
    </location>
</feature>